<organism evidence="1 2">
    <name type="scientific">Burkholderia cepacia GG4</name>
    <dbReference type="NCBI Taxonomy" id="1009846"/>
    <lineage>
        <taxon>Bacteria</taxon>
        <taxon>Pseudomonadati</taxon>
        <taxon>Pseudomonadota</taxon>
        <taxon>Betaproteobacteria</taxon>
        <taxon>Burkholderiales</taxon>
        <taxon>Burkholderiaceae</taxon>
        <taxon>Burkholderia</taxon>
        <taxon>Burkholderia cepacia complex</taxon>
    </lineage>
</organism>
<evidence type="ECO:0000313" key="2">
    <source>
        <dbReference type="Proteomes" id="UP000032866"/>
    </source>
</evidence>
<dbReference type="PANTHER" id="PTHR24104">
    <property type="entry name" value="E3 UBIQUITIN-PROTEIN LIGASE NHLRC1-RELATED"/>
    <property type="match status" value="1"/>
</dbReference>
<dbReference type="KEGG" id="bct:GEM_5245"/>
<dbReference type="AlphaFoldDB" id="A0A9W3PCG5"/>
<proteinExistence type="predicted"/>
<accession>A0A9W3PCG5</accession>
<dbReference type="EMBL" id="CP003775">
    <property type="protein sequence ID" value="AFQ51630.1"/>
    <property type="molecule type" value="Genomic_DNA"/>
</dbReference>
<dbReference type="RefSeq" id="WP_014900385.1">
    <property type="nucleotide sequence ID" value="NC_018514.1"/>
</dbReference>
<dbReference type="PANTHER" id="PTHR24104:SF25">
    <property type="entry name" value="PROTEIN LIN-41"/>
    <property type="match status" value="1"/>
</dbReference>
<evidence type="ECO:0000313" key="1">
    <source>
        <dbReference type="EMBL" id="AFQ51630.1"/>
    </source>
</evidence>
<dbReference type="InterPro" id="IPR050952">
    <property type="entry name" value="TRIM-NHL_E3_ligases"/>
</dbReference>
<dbReference type="GO" id="GO:0008270">
    <property type="term" value="F:zinc ion binding"/>
    <property type="evidence" value="ECO:0007669"/>
    <property type="project" value="UniProtKB-KW"/>
</dbReference>
<dbReference type="Gene3D" id="2.120.10.30">
    <property type="entry name" value="TolB, C-terminal domain"/>
    <property type="match status" value="1"/>
</dbReference>
<protein>
    <submittedName>
        <fullName evidence="1">Uncharacterized protein</fullName>
    </submittedName>
</protein>
<sequence length="374" mass="39464">MFACSGVSSRSGSFRTTFRSTYRSVSRAILLSAVVLSAFSVGPSARAQSLFIGDAGDNSVKQFNASGAYLDSFVAPAAAGLDGPRGMIFTDGQLVVVNQNLNATASGEILRFDDRGTFVGKLVASSDRHAPFAPRGIVRGGPGNQYYVADIVGGNGCAAGNVKEYNNNGAFVGSLTPNPQVFTDVFHPRGVVFGPDGLLYVSASGCLDTPTDPLFNPVTGYILRFNAANGKFVDVFASNATVPNLHRPEGLVFDNAGHLWVTSFRANPNDSDRILELDGKTGTRITEIPLSTPPGARAFAQAIVLGPHNTLYIPITGGDSTTTGQVWRCSTTATTTPVPCDIIVKSNSAGGPLLQPWYPIFRNSDPATLKYNED</sequence>
<dbReference type="InterPro" id="IPR011042">
    <property type="entry name" value="6-blade_b-propeller_TolB-like"/>
</dbReference>
<name>A0A9W3PCG5_BURCE</name>
<dbReference type="Proteomes" id="UP000032866">
    <property type="component" value="Chromosome 2"/>
</dbReference>
<reference evidence="1 2" key="1">
    <citation type="journal article" date="2012" name="J. Bacteriol.">
        <title>Complete Genome Sequence of Burkholderia sp. Strain GG4, a Betaproteobacterium That Reduces 3-Oxo-N-Acylhomoserine Lactones and Produces Different N-Acylhomoserine Lactones.</title>
        <authorList>
            <person name="Hong K.W."/>
            <person name="Koh C.L."/>
            <person name="Sam C.K."/>
            <person name="Yin W.F."/>
            <person name="Chan K.G."/>
        </authorList>
    </citation>
    <scope>NUCLEOTIDE SEQUENCE [LARGE SCALE GENOMIC DNA]</scope>
    <source>
        <strain evidence="1 2">GG4</strain>
    </source>
</reference>
<dbReference type="SUPFAM" id="SSF63829">
    <property type="entry name" value="Calcium-dependent phosphotriesterase"/>
    <property type="match status" value="1"/>
</dbReference>
<gene>
    <name evidence="1" type="ORF">GEM_5245</name>
</gene>